<protein>
    <submittedName>
        <fullName evidence="1">PPUP8970</fullName>
    </submittedName>
</protein>
<evidence type="ECO:0000313" key="1">
    <source>
        <dbReference type="EMBL" id="JAO05389.1"/>
    </source>
</evidence>
<dbReference type="AlphaFoldDB" id="A0A0S7ESX4"/>
<reference evidence="1" key="1">
    <citation type="submission" date="2014-12" db="EMBL/GenBank/DDBJ databases">
        <title>Parallel Evolution in Life History Adaptation Evident in the Tissue-Specific Poeciliopsis prolifica transcriptome.</title>
        <authorList>
            <person name="Jue N.K."/>
            <person name="Foley R.J."/>
            <person name="Obergfell C."/>
            <person name="Reznick D.N."/>
            <person name="O'Neill R.J."/>
            <person name="O'Neill M.J."/>
        </authorList>
    </citation>
    <scope>NUCLEOTIDE SEQUENCE</scope>
</reference>
<sequence length="114" mass="13745">MFNEWQQLHEHVLSTETVPRLSYHSCIAFFTLWLHTKTAWSRKRQTTSGDIRQSLRTDGCCQWREKHILYGVIWMDIPLTHALRRRLSFPTITDECVKKHAQRKKENDQKQTMF</sequence>
<dbReference type="EMBL" id="GBYX01476288">
    <property type="protein sequence ID" value="JAO05389.1"/>
    <property type="molecule type" value="Transcribed_RNA"/>
</dbReference>
<organism evidence="1">
    <name type="scientific">Poeciliopsis prolifica</name>
    <name type="common">blackstripe livebearer</name>
    <dbReference type="NCBI Taxonomy" id="188132"/>
    <lineage>
        <taxon>Eukaryota</taxon>
        <taxon>Metazoa</taxon>
        <taxon>Chordata</taxon>
        <taxon>Craniata</taxon>
        <taxon>Vertebrata</taxon>
        <taxon>Euteleostomi</taxon>
        <taxon>Actinopterygii</taxon>
        <taxon>Neopterygii</taxon>
        <taxon>Teleostei</taxon>
        <taxon>Neoteleostei</taxon>
        <taxon>Acanthomorphata</taxon>
        <taxon>Ovalentaria</taxon>
        <taxon>Atherinomorphae</taxon>
        <taxon>Cyprinodontiformes</taxon>
        <taxon>Poeciliidae</taxon>
        <taxon>Poeciliinae</taxon>
        <taxon>Poeciliopsis</taxon>
    </lineage>
</organism>
<proteinExistence type="predicted"/>
<gene>
    <name evidence="1" type="primary">PPUP8970</name>
</gene>
<name>A0A0S7ESX4_9TELE</name>
<accession>A0A0S7ESX4</accession>